<evidence type="ECO:0000256" key="1">
    <source>
        <dbReference type="ARBA" id="ARBA00001936"/>
    </source>
</evidence>
<evidence type="ECO:0000256" key="6">
    <source>
        <dbReference type="ARBA" id="ARBA00022801"/>
    </source>
</evidence>
<sequence>MDLRVVSYNVHGQRDDTAALAEVVRDLAPDVVVVQEGPRRFRWRGKGAALAHSFGMVVAAGGLPSLGNLVLTTFRVRVHDAWCVRFPLTPGRHMRGAAFAACSVGPVRFVVAGAHLSTDPDERPAQARELKDAMSKVDAPVILGADLNEGSGGAAWRTVADGLTDAAVAQDRAGAPTFPCANPRNRIDAIFVDPRVTVTGYEVVDTALARRASDHFPVRADVVIT</sequence>
<accession>A0A6V8LA83</accession>
<dbReference type="Gene3D" id="3.60.10.10">
    <property type="entry name" value="Endonuclease/exonuclease/phosphatase"/>
    <property type="match status" value="1"/>
</dbReference>
<dbReference type="Proteomes" id="UP000482960">
    <property type="component" value="Unassembled WGS sequence"/>
</dbReference>
<dbReference type="InterPro" id="IPR051547">
    <property type="entry name" value="TDP2-like"/>
</dbReference>
<keyword evidence="5" id="KW-0227">DNA damage</keyword>
<keyword evidence="11" id="KW-1185">Reference proteome</keyword>
<reference evidence="10 11" key="1">
    <citation type="submission" date="2020-03" db="EMBL/GenBank/DDBJ databases">
        <title>Whole genome shotgun sequence of Phytohabitans rumicis NBRC 108638.</title>
        <authorList>
            <person name="Komaki H."/>
            <person name="Tamura T."/>
        </authorList>
    </citation>
    <scope>NUCLEOTIDE SEQUENCE [LARGE SCALE GENOMIC DNA]</scope>
    <source>
        <strain evidence="10 11">NBRC 108638</strain>
    </source>
</reference>
<feature type="domain" description="Endonuclease/exonuclease/phosphatase" evidence="9">
    <location>
        <begin position="6"/>
        <end position="215"/>
    </location>
</feature>
<dbReference type="SUPFAM" id="SSF56219">
    <property type="entry name" value="DNase I-like"/>
    <property type="match status" value="1"/>
</dbReference>
<proteinExistence type="predicted"/>
<evidence type="ECO:0000256" key="5">
    <source>
        <dbReference type="ARBA" id="ARBA00022763"/>
    </source>
</evidence>
<keyword evidence="3" id="KW-0540">Nuclease</keyword>
<dbReference type="PANTHER" id="PTHR15822:SF4">
    <property type="entry name" value="TYROSYL-DNA PHOSPHODIESTERASE 2"/>
    <property type="match status" value="1"/>
</dbReference>
<evidence type="ECO:0000256" key="4">
    <source>
        <dbReference type="ARBA" id="ARBA00022723"/>
    </source>
</evidence>
<reference evidence="10 11" key="2">
    <citation type="submission" date="2020-03" db="EMBL/GenBank/DDBJ databases">
        <authorList>
            <person name="Ichikawa N."/>
            <person name="Kimura A."/>
            <person name="Kitahashi Y."/>
            <person name="Uohara A."/>
        </authorList>
    </citation>
    <scope>NUCLEOTIDE SEQUENCE [LARGE SCALE GENOMIC DNA]</scope>
    <source>
        <strain evidence="10 11">NBRC 108638</strain>
    </source>
</reference>
<dbReference type="GO" id="GO:0004518">
    <property type="term" value="F:nuclease activity"/>
    <property type="evidence" value="ECO:0007669"/>
    <property type="project" value="UniProtKB-KW"/>
</dbReference>
<evidence type="ECO:0000256" key="8">
    <source>
        <dbReference type="ARBA" id="ARBA00023204"/>
    </source>
</evidence>
<organism evidence="10 11">
    <name type="scientific">Phytohabitans rumicis</name>
    <dbReference type="NCBI Taxonomy" id="1076125"/>
    <lineage>
        <taxon>Bacteria</taxon>
        <taxon>Bacillati</taxon>
        <taxon>Actinomycetota</taxon>
        <taxon>Actinomycetes</taxon>
        <taxon>Micromonosporales</taxon>
        <taxon>Micromonosporaceae</taxon>
    </lineage>
</organism>
<dbReference type="AlphaFoldDB" id="A0A6V8LA83"/>
<keyword evidence="4" id="KW-0479">Metal-binding</keyword>
<dbReference type="InterPro" id="IPR036691">
    <property type="entry name" value="Endo/exonu/phosph_ase_sf"/>
</dbReference>
<evidence type="ECO:0000259" key="9">
    <source>
        <dbReference type="Pfam" id="PF03372"/>
    </source>
</evidence>
<evidence type="ECO:0000256" key="2">
    <source>
        <dbReference type="ARBA" id="ARBA00001946"/>
    </source>
</evidence>
<comment type="cofactor">
    <cofactor evidence="1">
        <name>Mn(2+)</name>
        <dbReference type="ChEBI" id="CHEBI:29035"/>
    </cofactor>
</comment>
<keyword evidence="6" id="KW-0378">Hydrolase</keyword>
<dbReference type="PANTHER" id="PTHR15822">
    <property type="entry name" value="TRAF AND TNF RECEPTOR-ASSOCIATED PROTEIN"/>
    <property type="match status" value="1"/>
</dbReference>
<protein>
    <recommendedName>
        <fullName evidence="9">Endonuclease/exonuclease/phosphatase domain-containing protein</fullName>
    </recommendedName>
</protein>
<comment type="caution">
    <text evidence="10">The sequence shown here is derived from an EMBL/GenBank/DDBJ whole genome shotgun (WGS) entry which is preliminary data.</text>
</comment>
<comment type="cofactor">
    <cofactor evidence="2">
        <name>Mg(2+)</name>
        <dbReference type="ChEBI" id="CHEBI:18420"/>
    </cofactor>
</comment>
<dbReference type="Pfam" id="PF03372">
    <property type="entry name" value="Exo_endo_phos"/>
    <property type="match status" value="1"/>
</dbReference>
<name>A0A6V8LA83_9ACTN</name>
<dbReference type="InterPro" id="IPR005135">
    <property type="entry name" value="Endo/exonuclease/phosphatase"/>
</dbReference>
<evidence type="ECO:0000256" key="3">
    <source>
        <dbReference type="ARBA" id="ARBA00022722"/>
    </source>
</evidence>
<evidence type="ECO:0000313" key="10">
    <source>
        <dbReference type="EMBL" id="GFJ92520.1"/>
    </source>
</evidence>
<dbReference type="GO" id="GO:0006281">
    <property type="term" value="P:DNA repair"/>
    <property type="evidence" value="ECO:0007669"/>
    <property type="project" value="UniProtKB-KW"/>
</dbReference>
<dbReference type="GO" id="GO:0016787">
    <property type="term" value="F:hydrolase activity"/>
    <property type="evidence" value="ECO:0007669"/>
    <property type="project" value="UniProtKB-KW"/>
</dbReference>
<keyword evidence="8" id="KW-0234">DNA repair</keyword>
<gene>
    <name evidence="10" type="ORF">Prum_061620</name>
</gene>
<evidence type="ECO:0000313" key="11">
    <source>
        <dbReference type="Proteomes" id="UP000482960"/>
    </source>
</evidence>
<evidence type="ECO:0000256" key="7">
    <source>
        <dbReference type="ARBA" id="ARBA00022842"/>
    </source>
</evidence>
<dbReference type="GO" id="GO:0046872">
    <property type="term" value="F:metal ion binding"/>
    <property type="evidence" value="ECO:0007669"/>
    <property type="project" value="UniProtKB-KW"/>
</dbReference>
<keyword evidence="7" id="KW-0460">Magnesium</keyword>
<dbReference type="RefSeq" id="WP_173079372.1">
    <property type="nucleotide sequence ID" value="NZ_BAABJB010000011.1"/>
</dbReference>
<dbReference type="EMBL" id="BLPG01000001">
    <property type="protein sequence ID" value="GFJ92520.1"/>
    <property type="molecule type" value="Genomic_DNA"/>
</dbReference>